<evidence type="ECO:0000313" key="7">
    <source>
        <dbReference type="EMBL" id="AOX17992.1"/>
    </source>
</evidence>
<dbReference type="Gene3D" id="3.40.50.150">
    <property type="entry name" value="Vaccinia Virus protein VP39"/>
    <property type="match status" value="1"/>
</dbReference>
<dbReference type="PIRSF" id="PIRSF003078">
    <property type="entry name" value="GidB"/>
    <property type="match status" value="1"/>
</dbReference>
<dbReference type="eggNOG" id="COG0357">
    <property type="taxonomic scope" value="Bacteria"/>
</dbReference>
<comment type="subcellular location">
    <subcellularLocation>
        <location evidence="6">Cytoplasm</location>
    </subcellularLocation>
</comment>
<dbReference type="GO" id="GO:0070043">
    <property type="term" value="F:rRNA (guanine-N7-)-methyltransferase activity"/>
    <property type="evidence" value="ECO:0007669"/>
    <property type="project" value="UniProtKB-UniRule"/>
</dbReference>
<dbReference type="SUPFAM" id="SSF53335">
    <property type="entry name" value="S-adenosyl-L-methionine-dependent methyltransferases"/>
    <property type="match status" value="1"/>
</dbReference>
<feature type="binding site" evidence="6">
    <location>
        <position position="125"/>
    </location>
    <ligand>
        <name>S-adenosyl-L-methionine</name>
        <dbReference type="ChEBI" id="CHEBI:59789"/>
    </ligand>
</feature>
<keyword evidence="5 6" id="KW-0949">S-adenosyl-L-methionine</keyword>
<comment type="similarity">
    <text evidence="6">Belongs to the methyltransferase superfamily. RNA methyltransferase RsmG family.</text>
</comment>
<dbReference type="Pfam" id="PF02527">
    <property type="entry name" value="GidB"/>
    <property type="match status" value="1"/>
</dbReference>
<gene>
    <name evidence="6" type="primary">rsmG</name>
    <name evidence="7" type="ORF">A0U89_13615</name>
</gene>
<dbReference type="GO" id="GO:0005829">
    <property type="term" value="C:cytosol"/>
    <property type="evidence" value="ECO:0007669"/>
    <property type="project" value="TreeGrafter"/>
</dbReference>
<evidence type="ECO:0000256" key="4">
    <source>
        <dbReference type="ARBA" id="ARBA00022679"/>
    </source>
</evidence>
<keyword evidence="1 6" id="KW-0963">Cytoplasm</keyword>
<comment type="caution">
    <text evidence="6">Lacks conserved residue(s) required for the propagation of feature annotation.</text>
</comment>
<feature type="binding site" evidence="6">
    <location>
        <position position="62"/>
    </location>
    <ligand>
        <name>S-adenosyl-L-methionine</name>
        <dbReference type="ChEBI" id="CHEBI:59789"/>
    </ligand>
</feature>
<name>A0A1D8UWH2_9PROT</name>
<dbReference type="OrthoDB" id="9808773at2"/>
<dbReference type="NCBIfam" id="TIGR00138">
    <property type="entry name" value="rsmG_gidB"/>
    <property type="match status" value="1"/>
</dbReference>
<evidence type="ECO:0000256" key="5">
    <source>
        <dbReference type="ARBA" id="ARBA00022691"/>
    </source>
</evidence>
<evidence type="ECO:0000256" key="6">
    <source>
        <dbReference type="HAMAP-Rule" id="MF_00074"/>
    </source>
</evidence>
<comment type="catalytic activity">
    <reaction evidence="6">
        <text>guanosine(527) in 16S rRNA + S-adenosyl-L-methionine = N(7)-methylguanosine(527) in 16S rRNA + S-adenosyl-L-homocysteine</text>
        <dbReference type="Rhea" id="RHEA:42732"/>
        <dbReference type="Rhea" id="RHEA-COMP:10209"/>
        <dbReference type="Rhea" id="RHEA-COMP:10210"/>
        <dbReference type="ChEBI" id="CHEBI:57856"/>
        <dbReference type="ChEBI" id="CHEBI:59789"/>
        <dbReference type="ChEBI" id="CHEBI:74269"/>
        <dbReference type="ChEBI" id="CHEBI:74480"/>
        <dbReference type="EC" id="2.1.1.170"/>
    </reaction>
</comment>
<keyword evidence="4 6" id="KW-0808">Transferase</keyword>
<proteinExistence type="inferred from homology"/>
<feature type="binding site" evidence="6">
    <location>
        <begin position="111"/>
        <end position="112"/>
    </location>
    <ligand>
        <name>S-adenosyl-L-methionine</name>
        <dbReference type="ChEBI" id="CHEBI:59789"/>
    </ligand>
</feature>
<protein>
    <recommendedName>
        <fullName evidence="6">Ribosomal RNA small subunit methyltransferase G</fullName>
        <ecNumber evidence="6">2.1.1.170</ecNumber>
    </recommendedName>
    <alternativeName>
        <fullName evidence="6">16S rRNA 7-methylguanosine methyltransferase</fullName>
        <shortName evidence="6">16S rRNA m7G methyltransferase</shortName>
    </alternativeName>
</protein>
<dbReference type="InterPro" id="IPR029063">
    <property type="entry name" value="SAM-dependent_MTases_sf"/>
</dbReference>
<keyword evidence="3 6" id="KW-0489">Methyltransferase</keyword>
<dbReference type="STRING" id="153496.A0U89_13615"/>
<accession>A0A1D8UWH2</accession>
<keyword evidence="8" id="KW-1185">Reference proteome</keyword>
<feature type="binding site" evidence="6">
    <location>
        <position position="67"/>
    </location>
    <ligand>
        <name>S-adenosyl-L-methionine</name>
        <dbReference type="ChEBI" id="CHEBI:59789"/>
    </ligand>
</feature>
<evidence type="ECO:0000313" key="8">
    <source>
        <dbReference type="Proteomes" id="UP000179145"/>
    </source>
</evidence>
<dbReference type="RefSeq" id="WP_070403491.1">
    <property type="nucleotide sequence ID" value="NZ_BJVW01000007.1"/>
</dbReference>
<evidence type="ECO:0000256" key="3">
    <source>
        <dbReference type="ARBA" id="ARBA00022603"/>
    </source>
</evidence>
<sequence length="194" mass="21501">MTEVSRETRERLQVFADLLTKWNARINLISPRDLPQLWPRHIEDSLRLVPFIPKGERLIDLGSGGGFPGLILGIAAEAKVVLIESDQRKAAFLREAARQCGVEAQVMAMRIEAAKPEPAKFVTARALAPLTQLLAWAQPLLQPDGVALFLKGKNLPAELTEAQCFWHMTHRILNDPRAASDGAIIEISGIKRVE</sequence>
<dbReference type="PANTHER" id="PTHR31760:SF0">
    <property type="entry name" value="S-ADENOSYL-L-METHIONINE-DEPENDENT METHYLTRANSFERASES SUPERFAMILY PROTEIN"/>
    <property type="match status" value="1"/>
</dbReference>
<dbReference type="EMBL" id="CP014674">
    <property type="protein sequence ID" value="AOX17992.1"/>
    <property type="molecule type" value="Genomic_DNA"/>
</dbReference>
<dbReference type="InterPro" id="IPR003682">
    <property type="entry name" value="rRNA_ssu_MeTfrase_G"/>
</dbReference>
<dbReference type="EC" id="2.1.1.170" evidence="6"/>
<dbReference type="HAMAP" id="MF_00074">
    <property type="entry name" value="16SrRNA_methyltr_G"/>
    <property type="match status" value="1"/>
</dbReference>
<evidence type="ECO:0000256" key="2">
    <source>
        <dbReference type="ARBA" id="ARBA00022552"/>
    </source>
</evidence>
<keyword evidence="2 6" id="KW-0698">rRNA processing</keyword>
<dbReference type="AlphaFoldDB" id="A0A1D8UWH2"/>
<dbReference type="Proteomes" id="UP000179145">
    <property type="component" value="Chromosome"/>
</dbReference>
<evidence type="ECO:0000256" key="1">
    <source>
        <dbReference type="ARBA" id="ARBA00022490"/>
    </source>
</evidence>
<reference evidence="7 8" key="1">
    <citation type="journal article" date="2016" name="Microb. Cell Fact.">
        <title>Dissection of exopolysaccharide biosynthesis in Kozakia baliensis.</title>
        <authorList>
            <person name="Brandt J.U."/>
            <person name="Jakob F."/>
            <person name="Behr J."/>
            <person name="Geissler A.J."/>
            <person name="Vogel R.F."/>
        </authorList>
    </citation>
    <scope>NUCLEOTIDE SEQUENCE [LARGE SCALE GENOMIC DNA]</scope>
    <source>
        <strain evidence="7 8">DSM 14400</strain>
    </source>
</reference>
<dbReference type="PANTHER" id="PTHR31760">
    <property type="entry name" value="S-ADENOSYL-L-METHIONINE-DEPENDENT METHYLTRANSFERASES SUPERFAMILY PROTEIN"/>
    <property type="match status" value="1"/>
</dbReference>
<organism evidence="7 8">
    <name type="scientific">Kozakia baliensis</name>
    <dbReference type="NCBI Taxonomy" id="153496"/>
    <lineage>
        <taxon>Bacteria</taxon>
        <taxon>Pseudomonadati</taxon>
        <taxon>Pseudomonadota</taxon>
        <taxon>Alphaproteobacteria</taxon>
        <taxon>Acetobacterales</taxon>
        <taxon>Acetobacteraceae</taxon>
        <taxon>Kozakia</taxon>
    </lineage>
</organism>
<comment type="function">
    <text evidence="6">Specifically methylates the N7 position of guanine in position 527 of 16S rRNA.</text>
</comment>
<dbReference type="KEGG" id="kba:A0U89_13615"/>